<dbReference type="PANTHER" id="PTHR47257:SF1">
    <property type="entry name" value="PH-RESPONSE TRANSCRIPTION FACTOR PACC_RIM101"/>
    <property type="match status" value="1"/>
</dbReference>
<proteinExistence type="inferred from homology"/>
<dbReference type="PROSITE" id="PS50157">
    <property type="entry name" value="ZINC_FINGER_C2H2_2"/>
    <property type="match status" value="2"/>
</dbReference>
<feature type="region of interest" description="Disordered" evidence="10">
    <location>
        <begin position="545"/>
        <end position="572"/>
    </location>
</feature>
<evidence type="ECO:0000256" key="2">
    <source>
        <dbReference type="ARBA" id="ARBA00022491"/>
    </source>
</evidence>
<dbReference type="PANTHER" id="PTHR47257">
    <property type="entry name" value="PH-RESPONSE TRANSCRIPTION FACTOR PACC/RIM101"/>
    <property type="match status" value="1"/>
</dbReference>
<dbReference type="FunFam" id="3.30.160.60:FF:002343">
    <property type="entry name" value="Zinc finger protein 33A"/>
    <property type="match status" value="1"/>
</dbReference>
<feature type="compositionally biased region" description="Polar residues" evidence="10">
    <location>
        <begin position="619"/>
        <end position="637"/>
    </location>
</feature>
<dbReference type="GO" id="GO:0005634">
    <property type="term" value="C:nucleus"/>
    <property type="evidence" value="ECO:0007669"/>
    <property type="project" value="UniProtKB-SubCell"/>
</dbReference>
<keyword evidence="7" id="KW-0539">Nucleus</keyword>
<dbReference type="PROSITE" id="PS00028">
    <property type="entry name" value="ZINC_FINGER_C2H2_1"/>
    <property type="match status" value="2"/>
</dbReference>
<feature type="compositionally biased region" description="Acidic residues" evidence="10">
    <location>
        <begin position="594"/>
        <end position="603"/>
    </location>
</feature>
<reference evidence="12" key="1">
    <citation type="journal article" date="2020" name="Fungal Divers.">
        <title>Resolving the Mortierellaceae phylogeny through synthesis of multi-gene phylogenetics and phylogenomics.</title>
        <authorList>
            <person name="Vandepol N."/>
            <person name="Liber J."/>
            <person name="Desiro A."/>
            <person name="Na H."/>
            <person name="Kennedy M."/>
            <person name="Barry K."/>
            <person name="Grigoriev I.V."/>
            <person name="Miller A.N."/>
            <person name="O'Donnell K."/>
            <person name="Stajich J.E."/>
            <person name="Bonito G."/>
        </authorList>
    </citation>
    <scope>NUCLEOTIDE SEQUENCE</scope>
    <source>
        <strain evidence="12">BC1065</strain>
    </source>
</reference>
<feature type="region of interest" description="Disordered" evidence="10">
    <location>
        <begin position="879"/>
        <end position="907"/>
    </location>
</feature>
<comment type="similarity">
    <text evidence="8">Belongs to the pacC/RIM101 family.</text>
</comment>
<evidence type="ECO:0000256" key="10">
    <source>
        <dbReference type="SAM" id="MobiDB-lite"/>
    </source>
</evidence>
<evidence type="ECO:0000256" key="9">
    <source>
        <dbReference type="PROSITE-ProRule" id="PRU00042"/>
    </source>
</evidence>
<name>A0A9P6UA91_9FUNG</name>
<dbReference type="InterPro" id="IPR013087">
    <property type="entry name" value="Znf_C2H2_type"/>
</dbReference>
<evidence type="ECO:0000256" key="6">
    <source>
        <dbReference type="ARBA" id="ARBA00022833"/>
    </source>
</evidence>
<keyword evidence="6" id="KW-0862">Zinc</keyword>
<dbReference type="SUPFAM" id="SSF57667">
    <property type="entry name" value="beta-beta-alpha zinc fingers"/>
    <property type="match status" value="2"/>
</dbReference>
<feature type="compositionally biased region" description="Polar residues" evidence="10">
    <location>
        <begin position="840"/>
        <end position="849"/>
    </location>
</feature>
<comment type="subcellular location">
    <subcellularLocation>
        <location evidence="1">Nucleus</location>
    </subcellularLocation>
</comment>
<evidence type="ECO:0000256" key="8">
    <source>
        <dbReference type="ARBA" id="ARBA00038089"/>
    </source>
</evidence>
<dbReference type="InterPro" id="IPR050806">
    <property type="entry name" value="pacC/RIM101"/>
</dbReference>
<feature type="region of interest" description="Disordered" evidence="10">
    <location>
        <begin position="840"/>
        <end position="866"/>
    </location>
</feature>
<dbReference type="InterPro" id="IPR036236">
    <property type="entry name" value="Znf_C2H2_sf"/>
</dbReference>
<keyword evidence="5 9" id="KW-0863">Zinc-finger</keyword>
<accession>A0A9P6UA91</accession>
<evidence type="ECO:0000256" key="5">
    <source>
        <dbReference type="ARBA" id="ARBA00022771"/>
    </source>
</evidence>
<evidence type="ECO:0000313" key="12">
    <source>
        <dbReference type="EMBL" id="KAG0267382.1"/>
    </source>
</evidence>
<keyword evidence="4" id="KW-0677">Repeat</keyword>
<dbReference type="SMART" id="SM00355">
    <property type="entry name" value="ZnF_C2H2"/>
    <property type="match status" value="3"/>
</dbReference>
<dbReference type="Gene3D" id="3.30.160.60">
    <property type="entry name" value="Classic Zinc Finger"/>
    <property type="match status" value="2"/>
</dbReference>
<keyword evidence="13" id="KW-1185">Reference proteome</keyword>
<dbReference type="GO" id="GO:0045944">
    <property type="term" value="P:positive regulation of transcription by RNA polymerase II"/>
    <property type="evidence" value="ECO:0007669"/>
    <property type="project" value="TreeGrafter"/>
</dbReference>
<dbReference type="EMBL" id="JAAAJB010000076">
    <property type="protein sequence ID" value="KAG0267382.1"/>
    <property type="molecule type" value="Genomic_DNA"/>
</dbReference>
<dbReference type="Proteomes" id="UP000807716">
    <property type="component" value="Unassembled WGS sequence"/>
</dbReference>
<dbReference type="AlphaFoldDB" id="A0A9P6UA91"/>
<keyword evidence="3" id="KW-0479">Metal-binding</keyword>
<feature type="region of interest" description="Disordered" evidence="10">
    <location>
        <begin position="126"/>
        <end position="172"/>
    </location>
</feature>
<sequence length="940" mass="101074">MANIPSPHSFIFTDEYICLWDNCMRNFDDAEVLYEHLRDDHVGRKANHNLCLTCKWDKCTVDTFAKRDHITSHLRVHVPSKPYHCEVCRKGFKRPQDLKKHEKIHQDDKDQIATTSAAAAAAAPVAAPSGGVRSPVAGAAPLSGHLQPRPDQNANYQPLTPPTHMDRSPSVAASTLSSLSPYSMPLSPASIADSADNWLPELASPSYSTNSELYSSPSAPDLELDIMTPTYGTYNSNGGRPTIDISGAFYGSVDSSPFDDIISPLSAKRPRDGFEELLSDTLSPFVMESKKKKIDTPYNEDMVSYLNALTSLEEVAPLTPDRLLNSLTDVNDWNQLKDLTQVFSNLYEGVSGEIFHSQAFDLPLFPDCEQKQSPMALEGDLALQGAYHNYAANAVLQDTHQLGHFGGATTSNSEASIYQRYMGEDPFVTAAPASSSASLSTLDPALVAGASILPWIPTAGASSTVTPSPGVVNSAQAKNAVRQHNPFAPGYVVLQPTMNANVALSDIIKQEPEEVKPSVGTPVERKYQDMATQTKARQEAMMMMRREPKPATRKMDKRRDTGKDDDEEVDPEVLLMSAPRVPTTPLPVISVELSEDDESETEVAADAQQQDEQADENVPVSTAADTTASSENASTSRFGDIMKRARESQARTAAAAAAAAAAAQQRQEPVDPVEAMAQRLASTHLDGTTNAVAARSSTTRPVAEVDMRRQMNAAQARALCAEDPVRRQHAETVLNLLKSIDSLMTEHKLKVAQYRSSQQQVYISNGAAGAGSRIVRPSSPASAGARAGYPRGGNLNAQNHGQIRTVSSYLPRRMVAGSAAPAQPSPLHHEATMDPDYHQLRSSFMNEGGSNSSAMHTAMTSTTTTASVSSTGANTIASGISSPSSTLSSSSSAALYPTSDLHPSSAPFELTDEERRIIEEDNAKTAAAQAAAIGYHSIHV</sequence>
<dbReference type="OrthoDB" id="6155966at2759"/>
<comment type="caution">
    <text evidence="12">The sequence shown here is derived from an EMBL/GenBank/DDBJ whole genome shotgun (WGS) entry which is preliminary data.</text>
</comment>
<evidence type="ECO:0000256" key="1">
    <source>
        <dbReference type="ARBA" id="ARBA00004123"/>
    </source>
</evidence>
<feature type="region of interest" description="Disordered" evidence="10">
    <location>
        <begin position="594"/>
        <end position="639"/>
    </location>
</feature>
<dbReference type="GO" id="GO:0008270">
    <property type="term" value="F:zinc ion binding"/>
    <property type="evidence" value="ECO:0007669"/>
    <property type="project" value="UniProtKB-KW"/>
</dbReference>
<feature type="domain" description="C2H2-type" evidence="11">
    <location>
        <begin position="83"/>
        <end position="110"/>
    </location>
</feature>
<feature type="compositionally biased region" description="Low complexity" evidence="10">
    <location>
        <begin position="850"/>
        <end position="866"/>
    </location>
</feature>
<gene>
    <name evidence="12" type="ORF">DFQ27_008800</name>
</gene>
<evidence type="ECO:0000259" key="11">
    <source>
        <dbReference type="PROSITE" id="PS50157"/>
    </source>
</evidence>
<evidence type="ECO:0000256" key="3">
    <source>
        <dbReference type="ARBA" id="ARBA00022723"/>
    </source>
</evidence>
<evidence type="ECO:0000256" key="7">
    <source>
        <dbReference type="ARBA" id="ARBA00023242"/>
    </source>
</evidence>
<feature type="domain" description="C2H2-type" evidence="11">
    <location>
        <begin position="16"/>
        <end position="46"/>
    </location>
</feature>
<feature type="compositionally biased region" description="Basic and acidic residues" evidence="10">
    <location>
        <begin position="545"/>
        <end position="562"/>
    </location>
</feature>
<evidence type="ECO:0000256" key="4">
    <source>
        <dbReference type="ARBA" id="ARBA00022737"/>
    </source>
</evidence>
<protein>
    <recommendedName>
        <fullName evidence="11">C2H2-type domain-containing protein</fullName>
    </recommendedName>
</protein>
<evidence type="ECO:0000313" key="13">
    <source>
        <dbReference type="Proteomes" id="UP000807716"/>
    </source>
</evidence>
<feature type="compositionally biased region" description="Low complexity" evidence="10">
    <location>
        <begin position="879"/>
        <end position="899"/>
    </location>
</feature>
<keyword evidence="2" id="KW-0678">Repressor</keyword>
<organism evidence="12 13">
    <name type="scientific">Actinomortierella ambigua</name>
    <dbReference type="NCBI Taxonomy" id="1343610"/>
    <lineage>
        <taxon>Eukaryota</taxon>
        <taxon>Fungi</taxon>
        <taxon>Fungi incertae sedis</taxon>
        <taxon>Mucoromycota</taxon>
        <taxon>Mortierellomycotina</taxon>
        <taxon>Mortierellomycetes</taxon>
        <taxon>Mortierellales</taxon>
        <taxon>Mortierellaceae</taxon>
        <taxon>Actinomortierella</taxon>
    </lineage>
</organism>